<evidence type="ECO:0000313" key="2">
    <source>
        <dbReference type="Proteomes" id="UP000324170"/>
    </source>
</evidence>
<proteinExistence type="predicted"/>
<dbReference type="EMBL" id="VNHN01000030">
    <property type="protein sequence ID" value="TYP05283.1"/>
    <property type="molecule type" value="Genomic_DNA"/>
</dbReference>
<sequence>MFWLFFTIIIPSIIAFFAFSYCANDNDDIKRQKNNPTSPSCRELY</sequence>
<organism evidence="1 2">
    <name type="scientific">Xenorhabdus doucetiae</name>
    <dbReference type="NCBI Taxonomy" id="351671"/>
    <lineage>
        <taxon>Bacteria</taxon>
        <taxon>Pseudomonadati</taxon>
        <taxon>Pseudomonadota</taxon>
        <taxon>Gammaproteobacteria</taxon>
        <taxon>Enterobacterales</taxon>
        <taxon>Morganellaceae</taxon>
        <taxon>Xenorhabdus</taxon>
    </lineage>
</organism>
<name>A0ABY3NR76_9GAMM</name>
<protein>
    <submittedName>
        <fullName evidence="1">Uncharacterized protein</fullName>
    </submittedName>
</protein>
<keyword evidence="2" id="KW-1185">Reference proteome</keyword>
<accession>A0ABY3NR76</accession>
<reference evidence="1 2" key="1">
    <citation type="submission" date="2019-07" db="EMBL/GenBank/DDBJ databases">
        <title>Genomic Encyclopedia of Type Strains, Phase I: the one thousand microbial genomes (KMG-I) project.</title>
        <authorList>
            <person name="Kyrpides N."/>
        </authorList>
    </citation>
    <scope>NUCLEOTIDE SEQUENCE [LARGE SCALE GENOMIC DNA]</scope>
    <source>
        <strain evidence="1 2">DSM 17909</strain>
    </source>
</reference>
<dbReference type="Proteomes" id="UP000324170">
    <property type="component" value="Unassembled WGS sequence"/>
</dbReference>
<gene>
    <name evidence="1" type="ORF">LY16_02084</name>
</gene>
<comment type="caution">
    <text evidence="1">The sequence shown here is derived from an EMBL/GenBank/DDBJ whole genome shotgun (WGS) entry which is preliminary data.</text>
</comment>
<evidence type="ECO:0000313" key="1">
    <source>
        <dbReference type="EMBL" id="TYP05283.1"/>
    </source>
</evidence>